<dbReference type="PANTHER" id="PTHR43760:SF1">
    <property type="entry name" value="ENDORIBONUCLEASE L-PSP_CHORISMATE MUTASE-LIKE DOMAIN-CONTAINING PROTEIN"/>
    <property type="match status" value="1"/>
</dbReference>
<gene>
    <name evidence="2" type="ORF">DFR56_101312</name>
</gene>
<accession>A0A2V3W8N6</accession>
<dbReference type="SUPFAM" id="SSF55298">
    <property type="entry name" value="YjgF-like"/>
    <property type="match status" value="1"/>
</dbReference>
<keyword evidence="3" id="KW-1185">Reference proteome</keyword>
<protein>
    <submittedName>
        <fullName evidence="2">Enamine deaminase RidA (YjgF/YER057c/UK114 family)</fullName>
    </submittedName>
</protein>
<evidence type="ECO:0000259" key="1">
    <source>
        <dbReference type="Pfam" id="PF14588"/>
    </source>
</evidence>
<dbReference type="InterPro" id="IPR035959">
    <property type="entry name" value="RutC-like_sf"/>
</dbReference>
<dbReference type="CDD" id="cd02199">
    <property type="entry name" value="YjgF_YER057c_UK114_like_1"/>
    <property type="match status" value="1"/>
</dbReference>
<reference evidence="2 3" key="1">
    <citation type="submission" date="2018-05" db="EMBL/GenBank/DDBJ databases">
        <title>Genomic Encyclopedia of Type Strains, Phase IV (KMG-IV): sequencing the most valuable type-strain genomes for metagenomic binning, comparative biology and taxonomic classification.</title>
        <authorList>
            <person name="Goeker M."/>
        </authorList>
    </citation>
    <scope>NUCLEOTIDE SEQUENCE [LARGE SCALE GENOMIC DNA]</scope>
    <source>
        <strain evidence="2 3">DSM 28556</strain>
    </source>
</reference>
<dbReference type="Gene3D" id="3.30.1330.40">
    <property type="entry name" value="RutC-like"/>
    <property type="match status" value="1"/>
</dbReference>
<name>A0A2V3W8N6_9BACI</name>
<dbReference type="RefSeq" id="WP_110393664.1">
    <property type="nucleotide sequence ID" value="NZ_JBHUHB010000001.1"/>
</dbReference>
<dbReference type="AlphaFoldDB" id="A0A2V3W8N6"/>
<proteinExistence type="predicted"/>
<dbReference type="OrthoDB" id="9806350at2"/>
<sequence>MNRKIFEEIKQSFGYKPTVSVGTKPYVGIKVDGNTVYVSGNIAFSNGEVLYKGRIGETLSVEEGKKSAQLAMINCLDILDNEVGLEKVETILKVTGYLCCADQVTEHPDMMNAASQLLVDIFGEAGKHARAALGMHTLPLGASVEIEFTAKLKP</sequence>
<dbReference type="EMBL" id="QJJQ01000001">
    <property type="protein sequence ID" value="PXW90400.1"/>
    <property type="molecule type" value="Genomic_DNA"/>
</dbReference>
<feature type="domain" description="Endoribonuclease L-PSP/chorismate mutase-like" evidence="1">
    <location>
        <begin position="19"/>
        <end position="143"/>
    </location>
</feature>
<evidence type="ECO:0000313" key="2">
    <source>
        <dbReference type="EMBL" id="PXW90400.1"/>
    </source>
</evidence>
<dbReference type="Proteomes" id="UP000247978">
    <property type="component" value="Unassembled WGS sequence"/>
</dbReference>
<dbReference type="PANTHER" id="PTHR43760">
    <property type="entry name" value="ENDORIBONUCLEASE-RELATED"/>
    <property type="match status" value="1"/>
</dbReference>
<comment type="caution">
    <text evidence="2">The sequence shown here is derived from an EMBL/GenBank/DDBJ whole genome shotgun (WGS) entry which is preliminary data.</text>
</comment>
<organism evidence="2 3">
    <name type="scientific">Pseudogracilibacillus auburnensis</name>
    <dbReference type="NCBI Taxonomy" id="1494959"/>
    <lineage>
        <taxon>Bacteria</taxon>
        <taxon>Bacillati</taxon>
        <taxon>Bacillota</taxon>
        <taxon>Bacilli</taxon>
        <taxon>Bacillales</taxon>
        <taxon>Bacillaceae</taxon>
        <taxon>Pseudogracilibacillus</taxon>
    </lineage>
</organism>
<dbReference type="Pfam" id="PF14588">
    <property type="entry name" value="YjgF_endoribonc"/>
    <property type="match status" value="1"/>
</dbReference>
<dbReference type="InterPro" id="IPR013813">
    <property type="entry name" value="Endoribo_LPSP/chorism_mut-like"/>
</dbReference>
<evidence type="ECO:0000313" key="3">
    <source>
        <dbReference type="Proteomes" id="UP000247978"/>
    </source>
</evidence>